<dbReference type="InterPro" id="IPR000089">
    <property type="entry name" value="Biotin_lipoyl"/>
</dbReference>
<protein>
    <submittedName>
        <fullName evidence="3">Biotin/lipoyl-binding protein</fullName>
    </submittedName>
</protein>
<dbReference type="AlphaFoldDB" id="A0A7C5UA82"/>
<evidence type="ECO:0000256" key="1">
    <source>
        <dbReference type="ARBA" id="ARBA00022823"/>
    </source>
</evidence>
<dbReference type="Gene3D" id="2.40.50.100">
    <property type="match status" value="1"/>
</dbReference>
<dbReference type="SUPFAM" id="SSF51230">
    <property type="entry name" value="Single hybrid motif"/>
    <property type="match status" value="1"/>
</dbReference>
<comment type="caution">
    <text evidence="3">The sequence shown here is derived from an EMBL/GenBank/DDBJ whole genome shotgun (WGS) entry which is preliminary data.</text>
</comment>
<dbReference type="PROSITE" id="PS00189">
    <property type="entry name" value="LIPOYL"/>
    <property type="match status" value="1"/>
</dbReference>
<evidence type="ECO:0000259" key="2">
    <source>
        <dbReference type="PROSITE" id="PS50968"/>
    </source>
</evidence>
<gene>
    <name evidence="3" type="ORF">ENM42_04155</name>
</gene>
<evidence type="ECO:0000313" key="3">
    <source>
        <dbReference type="EMBL" id="HHR41006.1"/>
    </source>
</evidence>
<proteinExistence type="predicted"/>
<dbReference type="InterPro" id="IPR045257">
    <property type="entry name" value="E2/Pdx1"/>
</dbReference>
<keyword evidence="1" id="KW-0450">Lipoyl</keyword>
<organism evidence="3">
    <name type="scientific">Caldiarchaeum subterraneum</name>
    <dbReference type="NCBI Taxonomy" id="311458"/>
    <lineage>
        <taxon>Archaea</taxon>
        <taxon>Nitrososphaerota</taxon>
        <taxon>Candidatus Caldarchaeales</taxon>
        <taxon>Candidatus Caldarchaeaceae</taxon>
        <taxon>Candidatus Caldarchaeum</taxon>
    </lineage>
</organism>
<dbReference type="InterPro" id="IPR011053">
    <property type="entry name" value="Single_hybrid_motif"/>
</dbReference>
<dbReference type="PROSITE" id="PS50968">
    <property type="entry name" value="BIOTINYL_LIPOYL"/>
    <property type="match status" value="1"/>
</dbReference>
<sequence length="87" mass="9808">MNNSCTMSEIYQFIFPRIDVAMESGKISEWLKKEGEEVKRGEIVVIVETEKAAVEIPSDVDGKIVKILRKEGEEVKVGEVIAEILKK</sequence>
<dbReference type="CDD" id="cd06849">
    <property type="entry name" value="lipoyl_domain"/>
    <property type="match status" value="1"/>
</dbReference>
<dbReference type="PANTHER" id="PTHR23151">
    <property type="entry name" value="DIHYDROLIPOAMIDE ACETYL/SUCCINYL-TRANSFERASE-RELATED"/>
    <property type="match status" value="1"/>
</dbReference>
<feature type="domain" description="Lipoyl-binding" evidence="2">
    <location>
        <begin position="10"/>
        <end position="85"/>
    </location>
</feature>
<reference evidence="3" key="1">
    <citation type="journal article" date="2020" name="mSystems">
        <title>Genome- and Community-Level Interaction Insights into Carbon Utilization and Element Cycling Functions of Hydrothermarchaeota in Hydrothermal Sediment.</title>
        <authorList>
            <person name="Zhou Z."/>
            <person name="Liu Y."/>
            <person name="Xu W."/>
            <person name="Pan J."/>
            <person name="Luo Z.H."/>
            <person name="Li M."/>
        </authorList>
    </citation>
    <scope>NUCLEOTIDE SEQUENCE [LARGE SCALE GENOMIC DNA]</scope>
    <source>
        <strain evidence="3">SpSt-1084</strain>
    </source>
</reference>
<name>A0A7C5UA82_CALS0</name>
<dbReference type="GO" id="GO:0045254">
    <property type="term" value="C:pyruvate dehydrogenase complex"/>
    <property type="evidence" value="ECO:0007669"/>
    <property type="project" value="InterPro"/>
</dbReference>
<dbReference type="PANTHER" id="PTHR23151:SF90">
    <property type="entry name" value="DIHYDROLIPOYLLYSINE-RESIDUE ACETYLTRANSFERASE COMPONENT OF PYRUVATE DEHYDROGENASE COMPLEX, MITOCHONDRIAL-RELATED"/>
    <property type="match status" value="1"/>
</dbReference>
<accession>A0A7C5UA82</accession>
<dbReference type="EMBL" id="DRXS01000224">
    <property type="protein sequence ID" value="HHR41006.1"/>
    <property type="molecule type" value="Genomic_DNA"/>
</dbReference>
<dbReference type="GO" id="GO:0006086">
    <property type="term" value="P:pyruvate decarboxylation to acetyl-CoA"/>
    <property type="evidence" value="ECO:0007669"/>
    <property type="project" value="InterPro"/>
</dbReference>
<dbReference type="InterPro" id="IPR003016">
    <property type="entry name" value="2-oxoA_DH_lipoyl-BS"/>
</dbReference>
<dbReference type="Pfam" id="PF00364">
    <property type="entry name" value="Biotin_lipoyl"/>
    <property type="match status" value="1"/>
</dbReference>